<dbReference type="Proteomes" id="UP000319731">
    <property type="component" value="Unassembled WGS sequence"/>
</dbReference>
<dbReference type="Gene3D" id="1.10.287.1490">
    <property type="match status" value="1"/>
</dbReference>
<feature type="coiled-coil region" evidence="1">
    <location>
        <begin position="484"/>
        <end position="637"/>
    </location>
</feature>
<comment type="caution">
    <text evidence="3">The sequence shown here is derived from an EMBL/GenBank/DDBJ whole genome shotgun (WGS) entry which is preliminary data.</text>
</comment>
<sequence>MSDLEPMTSDAPETADLGPEQPANVEISASNSYVDAEISEQPVAEDPVIDTASITNESIPDSTTIEPPTSLPDQQISQTLNTIPTDDANEIRPQDTQEIEAVESKAESVSEPAVFLTEVNVSQPSTSAFPPLADNQAPSSARIMAEHGWREGSEVAPNTMELANDEADDEEMEVLDADNPLMQRVQDALYKQLSERNAALELSLREREESVKQAMTRRESIGVELYALQQRLASLQQTLESADGSYQEIKSFREETESTLKVASERYNNQRQGLNERERTLDSHRQELEKITRAIKQVELYNEQLKSEISVARRTTLKAEQDMLKQEMEKKRQDFFIDSLTEKHHRLNEQKSLYESQYESQQRETKAAQETLQDAAMEMEAIQFEKRQLLHQWKSSLLALQRRDEVLNGIEKDIATNKETIQNIQNELSAFRTSLRKAQEQAESLSATVTKLETETDYVQRQMDNSSDARSKLSQDYSVLSHAIQQSEQEFTRATQERQAILLELSSLTKTLQKTNAEARKTEIEVHEMLQTQLSATKGSHGARRDITRVAALVSEKEALAIQIRNEISNAQMESLQVFGRIQELEKSSTRIEDQTREREMLIQRYEDDIRRGQETLAKRQGEVDLLNKKYDQLQSNQLDETTGPLESAISNLTRTISTREEECSGLQQQWLRVQNELVVSARLHAEVADQISEARTRLAVLTRKRAVVNNAFETEEAEIRYHQRQVRQLQADMVKINTLAAKQSTIKSKIEESNLLLEQDFRAKLKDAELDSVRLEQAIEDSKAERERALQGLVEAERQIMLWQKKIQLAKETQSALDPEEGASEIREMTAEIHRMRLRAASLTKLQEQLVQEMERAVLRRGSIAFRAGVNKATGNESGKDILKKQAQDIGKKLKQAMGDAKAAEEVLQMLRKSLSQAMEQAESSESSCQTMEAKERALILQTENKMTEKQLIGTLAIISQKQAKRYEEIKAGGYKLQWKVPENRTAELDKQYERANKVLDTIKDLENQYGQFISDMVKNYVAASSKPYPPAISASRPLSVLDVGRD</sequence>
<evidence type="ECO:0000256" key="2">
    <source>
        <dbReference type="SAM" id="MobiDB-lite"/>
    </source>
</evidence>
<evidence type="ECO:0000313" key="3">
    <source>
        <dbReference type="EMBL" id="TPX33878.1"/>
    </source>
</evidence>
<organism evidence="3 4">
    <name type="scientific">Synchytrium microbalum</name>
    <dbReference type="NCBI Taxonomy" id="1806994"/>
    <lineage>
        <taxon>Eukaryota</taxon>
        <taxon>Fungi</taxon>
        <taxon>Fungi incertae sedis</taxon>
        <taxon>Chytridiomycota</taxon>
        <taxon>Chytridiomycota incertae sedis</taxon>
        <taxon>Chytridiomycetes</taxon>
        <taxon>Synchytriales</taxon>
        <taxon>Synchytriaceae</taxon>
        <taxon>Synchytrium</taxon>
    </lineage>
</organism>
<dbReference type="RefSeq" id="XP_031024762.1">
    <property type="nucleotide sequence ID" value="XM_031169279.1"/>
</dbReference>
<feature type="coiled-coil region" evidence="1">
    <location>
        <begin position="895"/>
        <end position="936"/>
    </location>
</feature>
<dbReference type="GO" id="GO:0005737">
    <property type="term" value="C:cytoplasm"/>
    <property type="evidence" value="ECO:0007669"/>
    <property type="project" value="TreeGrafter"/>
</dbReference>
<feature type="coiled-coil region" evidence="1">
    <location>
        <begin position="766"/>
        <end position="814"/>
    </location>
</feature>
<proteinExistence type="predicted"/>
<dbReference type="GeneID" id="42004576"/>
<evidence type="ECO:0000256" key="1">
    <source>
        <dbReference type="SAM" id="Coils"/>
    </source>
</evidence>
<accession>A0A507C3C4</accession>
<dbReference type="GO" id="GO:0035082">
    <property type="term" value="P:axoneme assembly"/>
    <property type="evidence" value="ECO:0007669"/>
    <property type="project" value="InterPro"/>
</dbReference>
<dbReference type="PANTHER" id="PTHR16275">
    <property type="entry name" value="COILED-COIL DOMAIN-CONTAINING PROTEIN 40"/>
    <property type="match status" value="1"/>
</dbReference>
<dbReference type="PANTHER" id="PTHR16275:SF8">
    <property type="entry name" value="COILED-COIL DOMAIN-CONTAINING PROTEIN 40"/>
    <property type="match status" value="1"/>
</dbReference>
<gene>
    <name evidence="3" type="ORF">SmJEL517_g03351</name>
</gene>
<keyword evidence="1" id="KW-0175">Coiled coil</keyword>
<dbReference type="STRING" id="1806994.A0A507C3C4"/>
<feature type="coiled-coil region" evidence="1">
    <location>
        <begin position="407"/>
        <end position="455"/>
    </location>
</feature>
<keyword evidence="4" id="KW-1185">Reference proteome</keyword>
<protein>
    <recommendedName>
        <fullName evidence="5">Coiled-coil domain-containing protein 40</fullName>
    </recommendedName>
</protein>
<reference evidence="3 4" key="1">
    <citation type="journal article" date="2019" name="Sci. Rep.">
        <title>Comparative genomics of chytrid fungi reveal insights into the obligate biotrophic and pathogenic lifestyle of Synchytrium endobioticum.</title>
        <authorList>
            <person name="van de Vossenberg B.T.L.H."/>
            <person name="Warris S."/>
            <person name="Nguyen H.D.T."/>
            <person name="van Gent-Pelzer M.P.E."/>
            <person name="Joly D.L."/>
            <person name="van de Geest H.C."/>
            <person name="Bonants P.J.M."/>
            <person name="Smith D.S."/>
            <person name="Levesque C.A."/>
            <person name="van der Lee T.A.J."/>
        </authorList>
    </citation>
    <scope>NUCLEOTIDE SEQUENCE [LARGE SCALE GENOMIC DNA]</scope>
    <source>
        <strain evidence="3 4">JEL517</strain>
    </source>
</reference>
<feature type="compositionally biased region" description="Polar residues" evidence="2">
    <location>
        <begin position="52"/>
        <end position="75"/>
    </location>
</feature>
<feature type="coiled-coil region" evidence="1">
    <location>
        <begin position="274"/>
        <end position="378"/>
    </location>
</feature>
<name>A0A507C3C4_9FUNG</name>
<dbReference type="OrthoDB" id="188741at2759"/>
<dbReference type="InterPro" id="IPR037386">
    <property type="entry name" value="CCDC40"/>
</dbReference>
<dbReference type="EMBL" id="QEAO01000017">
    <property type="protein sequence ID" value="TPX33878.1"/>
    <property type="molecule type" value="Genomic_DNA"/>
</dbReference>
<evidence type="ECO:0000313" key="4">
    <source>
        <dbReference type="Proteomes" id="UP000319731"/>
    </source>
</evidence>
<dbReference type="AlphaFoldDB" id="A0A507C3C4"/>
<feature type="region of interest" description="Disordered" evidence="2">
    <location>
        <begin position="1"/>
        <end position="75"/>
    </location>
</feature>
<evidence type="ECO:0008006" key="5">
    <source>
        <dbReference type="Google" id="ProtNLM"/>
    </source>
</evidence>